<evidence type="ECO:0000256" key="5">
    <source>
        <dbReference type="ARBA" id="ARBA00022989"/>
    </source>
</evidence>
<gene>
    <name evidence="13" type="primary">GPRMGL2</name>
    <name evidence="13" type="ORF">AaeL_AAEL004533</name>
</gene>
<dbReference type="InterPro" id="IPR017978">
    <property type="entry name" value="GPCR_3_C"/>
</dbReference>
<dbReference type="Proteomes" id="UP000682892">
    <property type="component" value="Chromosome 2"/>
</dbReference>
<feature type="transmembrane region" description="Helical" evidence="11">
    <location>
        <begin position="399"/>
        <end position="418"/>
    </location>
</feature>
<evidence type="ECO:0000256" key="6">
    <source>
        <dbReference type="ARBA" id="ARBA00023040"/>
    </source>
</evidence>
<evidence type="ECO:0000313" key="13">
    <source>
        <dbReference type="EMBL" id="EAT44087.2"/>
    </source>
</evidence>
<reference evidence="13" key="3">
    <citation type="submission" date="2012-09" db="EMBL/GenBank/DDBJ databases">
        <authorList>
            <consortium name="VectorBase"/>
        </authorList>
    </citation>
    <scope>NUCLEOTIDE SEQUENCE</scope>
    <source>
        <strain evidence="13">Liverpool</strain>
    </source>
</reference>
<dbReference type="EMBL" id="CH477307">
    <property type="protein sequence ID" value="EAT44087.2"/>
    <property type="molecule type" value="Genomic_DNA"/>
</dbReference>
<evidence type="ECO:0000313" key="14">
    <source>
        <dbReference type="Proteomes" id="UP000682892"/>
    </source>
</evidence>
<sequence length="581" mass="65938">AAIEDSLQTIHDIATENLGTLCLTKLFRPLQITLNPERYAGARQKADLAAVVLQDVGLRGFLSIDIDISDLQVNQCNNPNKLEIMSYNQHLRQYYPFVRNSKPTEEEQYSQIEAFHGSHKCHVHSMRCVYRPVTMNVATAVNLNYNHYSNTSSYTNGSSGAGPAIISKNLRVISGWKRGAYECKCKDGFYSGPHPQGFNGSIMEVAYQEYRENISSFFMDSFVCLRCAPGCATCTGPDPCLASYNWVFRTTLLTFSVMCAGFTIVLALYMYQHRKIKVFKVASPIFLTITLLGCAFMYLEMAAIFPILDTYSCIATKWTRHMGFCVTYTALLMKTWRVSLTYRVKSAHKVKLTDKQLLQWMVPILLVMFIYLGTWTLSAPPTAEKIVDQNGLIFKQCSYNWWDHSLAIGEVLFLAWGIRVCYNVRNAESLYNEARLISYAIYNIALVNTTMVAFHLFFFPQAGPDIKYLLGFIRTQLSTSVTIALVFGPKILRILRGQGDQWDQRARKRGITASFSLNGIGLVPEETADLYQENEELKVSHKPINKVIPEKKTRELNINPLVSISYVFFFQGRNSETRCSN</sequence>
<feature type="transmembrane region" description="Helical" evidence="11">
    <location>
        <begin position="278"/>
        <end position="298"/>
    </location>
</feature>
<reference evidence="13" key="2">
    <citation type="journal article" date="2007" name="Science">
        <title>Genome sequence of Aedes aegypti, a major arbovirus vector.</title>
        <authorList>
            <person name="Nene V."/>
            <person name="Wortman J.R."/>
            <person name="Lawson D."/>
            <person name="Haas B."/>
            <person name="Kodira C."/>
            <person name="Tu Z.J."/>
            <person name="Loftus B."/>
            <person name="Xi Z."/>
            <person name="Megy K."/>
            <person name="Grabherr M."/>
            <person name="Ren Q."/>
            <person name="Zdobnov E.M."/>
            <person name="Lobo N.F."/>
            <person name="Campbell K.S."/>
            <person name="Brown S.E."/>
            <person name="Bonaldo M.F."/>
            <person name="Zhu J."/>
            <person name="Sinkins S.P."/>
            <person name="Hogenkamp D.G."/>
            <person name="Amedeo P."/>
            <person name="Arensburger P."/>
            <person name="Atkinson P.W."/>
            <person name="Bidwell S."/>
            <person name="Biedler J."/>
            <person name="Birney E."/>
            <person name="Bruggner R.V."/>
            <person name="Costas J."/>
            <person name="Coy M.R."/>
            <person name="Crabtree J."/>
            <person name="Crawford M."/>
            <person name="Debruyn B."/>
            <person name="Decaprio D."/>
            <person name="Eiglmeier K."/>
            <person name="Eisenstadt E."/>
            <person name="El-Dorry H."/>
            <person name="Gelbart W.M."/>
            <person name="Gomes S.L."/>
            <person name="Hammond M."/>
            <person name="Hannick L.I."/>
            <person name="Hogan J.R."/>
            <person name="Holmes M.H."/>
            <person name="Jaffe D."/>
            <person name="Johnston J.S."/>
            <person name="Kennedy R.C."/>
            <person name="Koo H."/>
            <person name="Kravitz S."/>
            <person name="Kriventseva E.V."/>
            <person name="Kulp D."/>
            <person name="Labutti K."/>
            <person name="Lee E."/>
            <person name="Li S."/>
            <person name="Lovin D.D."/>
            <person name="Mao C."/>
            <person name="Mauceli E."/>
            <person name="Menck C.F."/>
            <person name="Miller J.R."/>
            <person name="Montgomery P."/>
            <person name="Mori A."/>
            <person name="Nascimento A.L."/>
            <person name="Naveira H.F."/>
            <person name="Nusbaum C."/>
            <person name="O'leary S."/>
            <person name="Orvis J."/>
            <person name="Pertea M."/>
            <person name="Quesneville H."/>
            <person name="Reidenbach K.R."/>
            <person name="Rogers Y.H."/>
            <person name="Roth C.W."/>
            <person name="Schneider J.R."/>
            <person name="Schatz M."/>
            <person name="Shumway M."/>
            <person name="Stanke M."/>
            <person name="Stinson E.O."/>
            <person name="Tubio J.M."/>
            <person name="Vanzee J.P."/>
            <person name="Verjovski-Almeida S."/>
            <person name="Werner D."/>
            <person name="White O."/>
            <person name="Wyder S."/>
            <person name="Zeng Q."/>
            <person name="Zhao Q."/>
            <person name="Zhao Y."/>
            <person name="Hill C.A."/>
            <person name="Raikhel A.S."/>
            <person name="Soares M.B."/>
            <person name="Knudson D.L."/>
            <person name="Lee N.H."/>
            <person name="Galagan J."/>
            <person name="Salzberg S.L."/>
            <person name="Paulsen I.T."/>
            <person name="Dimopoulos G."/>
            <person name="Collins F.H."/>
            <person name="Birren B."/>
            <person name="Fraser-Liggett C.M."/>
            <person name="Severson D.W."/>
        </authorList>
    </citation>
    <scope>NUCLEOTIDE SEQUENCE [LARGE SCALE GENOMIC DNA]</scope>
    <source>
        <strain evidence="13">Liverpool</strain>
    </source>
</reference>
<dbReference type="GO" id="GO:0004930">
    <property type="term" value="F:G protein-coupled receptor activity"/>
    <property type="evidence" value="ECO:0007669"/>
    <property type="project" value="UniProtKB-KW"/>
</dbReference>
<evidence type="ECO:0000256" key="9">
    <source>
        <dbReference type="ARBA" id="ARBA00023180"/>
    </source>
</evidence>
<feature type="transmembrane region" description="Helical" evidence="11">
    <location>
        <begin position="246"/>
        <end position="271"/>
    </location>
</feature>
<evidence type="ECO:0000256" key="4">
    <source>
        <dbReference type="ARBA" id="ARBA00022692"/>
    </source>
</evidence>
<keyword evidence="4 11" id="KW-0812">Transmembrane</keyword>
<evidence type="ECO:0000256" key="8">
    <source>
        <dbReference type="ARBA" id="ARBA00023170"/>
    </source>
</evidence>
<dbReference type="HOGENOM" id="CLU_018068_1_0_1"/>
<dbReference type="CDD" id="cd15293">
    <property type="entry name" value="7tmC_GPR158-like"/>
    <property type="match status" value="1"/>
</dbReference>
<name>Q17CL0_AEDAE</name>
<evidence type="ECO:0000256" key="1">
    <source>
        <dbReference type="ARBA" id="ARBA00004651"/>
    </source>
</evidence>
<keyword evidence="10" id="KW-0807">Transducer</keyword>
<keyword evidence="7 11" id="KW-0472">Membrane</keyword>
<comment type="subcellular location">
    <subcellularLocation>
        <location evidence="1">Cell membrane</location>
        <topology evidence="1">Multi-pass membrane protein</topology>
    </subcellularLocation>
</comment>
<protein>
    <submittedName>
        <fullName evidence="13">AAEL004533-PA</fullName>
    </submittedName>
</protein>
<dbReference type="GO" id="GO:0005886">
    <property type="term" value="C:plasma membrane"/>
    <property type="evidence" value="ECO:0007669"/>
    <property type="project" value="UniProtKB-SubCell"/>
</dbReference>
<dbReference type="InterPro" id="IPR043458">
    <property type="entry name" value="GPR158/179"/>
</dbReference>
<dbReference type="Pfam" id="PF00003">
    <property type="entry name" value="7tm_3"/>
    <property type="match status" value="1"/>
</dbReference>
<dbReference type="PANTHER" id="PTHR32546:SF16">
    <property type="entry name" value="G-PROTEIN COUPLED RECEPTOR CG31760-RELATED"/>
    <property type="match status" value="1"/>
</dbReference>
<proteinExistence type="inferred from homology"/>
<dbReference type="PaxDb" id="7159-AAEL004533-PA"/>
<evidence type="ECO:0000256" key="3">
    <source>
        <dbReference type="ARBA" id="ARBA00022475"/>
    </source>
</evidence>
<keyword evidence="5 11" id="KW-1133">Transmembrane helix</keyword>
<evidence type="ECO:0000256" key="11">
    <source>
        <dbReference type="SAM" id="Phobius"/>
    </source>
</evidence>
<dbReference type="PROSITE" id="PS50259">
    <property type="entry name" value="G_PROTEIN_RECEP_F3_4"/>
    <property type="match status" value="1"/>
</dbReference>
<dbReference type="PANTHER" id="PTHR32546">
    <property type="entry name" value="G-PROTEIN COUPLED RECEPTOR 158-RELATED"/>
    <property type="match status" value="1"/>
</dbReference>
<accession>Q17CL0</accession>
<feature type="transmembrane region" description="Helical" evidence="11">
    <location>
        <begin position="466"/>
        <end position="487"/>
    </location>
</feature>
<evidence type="ECO:0000256" key="10">
    <source>
        <dbReference type="ARBA" id="ARBA00023224"/>
    </source>
</evidence>
<keyword evidence="8" id="KW-0675">Receptor</keyword>
<evidence type="ECO:0000259" key="12">
    <source>
        <dbReference type="PROSITE" id="PS50259"/>
    </source>
</evidence>
<keyword evidence="6" id="KW-0297">G-protein coupled receptor</keyword>
<feature type="non-terminal residue" evidence="13">
    <location>
        <position position="581"/>
    </location>
</feature>
<evidence type="ECO:0000256" key="7">
    <source>
        <dbReference type="ARBA" id="ARBA00023136"/>
    </source>
</evidence>
<evidence type="ECO:0000256" key="2">
    <source>
        <dbReference type="ARBA" id="ARBA00007242"/>
    </source>
</evidence>
<feature type="transmembrane region" description="Helical" evidence="11">
    <location>
        <begin position="357"/>
        <end position="379"/>
    </location>
</feature>
<feature type="domain" description="G-protein coupled receptors family 3 profile" evidence="12">
    <location>
        <begin position="248"/>
        <end position="495"/>
    </location>
</feature>
<organism evidence="13 14">
    <name type="scientific">Aedes aegypti</name>
    <name type="common">Yellowfever mosquito</name>
    <name type="synonym">Culex aegypti</name>
    <dbReference type="NCBI Taxonomy" id="7159"/>
    <lineage>
        <taxon>Eukaryota</taxon>
        <taxon>Metazoa</taxon>
        <taxon>Ecdysozoa</taxon>
        <taxon>Arthropoda</taxon>
        <taxon>Hexapoda</taxon>
        <taxon>Insecta</taxon>
        <taxon>Pterygota</taxon>
        <taxon>Neoptera</taxon>
        <taxon>Endopterygota</taxon>
        <taxon>Diptera</taxon>
        <taxon>Nematocera</taxon>
        <taxon>Culicoidea</taxon>
        <taxon>Culicidae</taxon>
        <taxon>Culicinae</taxon>
        <taxon>Aedini</taxon>
        <taxon>Aedes</taxon>
        <taxon>Stegomyia</taxon>
    </lineage>
</organism>
<comment type="similarity">
    <text evidence="2">Belongs to the G-protein coupled receptor 3 family.</text>
</comment>
<dbReference type="VEuPathDB" id="VectorBase:AAEL004533"/>
<keyword evidence="9" id="KW-0325">Glycoprotein</keyword>
<dbReference type="PhylomeDB" id="Q17CL0"/>
<keyword evidence="3" id="KW-1003">Cell membrane</keyword>
<feature type="transmembrane region" description="Helical" evidence="11">
    <location>
        <begin position="439"/>
        <end position="460"/>
    </location>
</feature>
<dbReference type="eggNOG" id="KOG4418">
    <property type="taxonomic scope" value="Eukaryota"/>
</dbReference>
<feature type="transmembrane region" description="Helical" evidence="11">
    <location>
        <begin position="318"/>
        <end position="336"/>
    </location>
</feature>
<reference evidence="13" key="1">
    <citation type="submission" date="2005-10" db="EMBL/GenBank/DDBJ databases">
        <authorList>
            <person name="Loftus B.J."/>
            <person name="Nene V.M."/>
            <person name="Hannick L.I."/>
            <person name="Bidwell S."/>
            <person name="Haas B."/>
            <person name="Amedeo P."/>
            <person name="Orvis J."/>
            <person name="Wortman J.R."/>
            <person name="White O.R."/>
            <person name="Salzberg S."/>
            <person name="Shumway M."/>
            <person name="Koo H."/>
            <person name="Zhao Y."/>
            <person name="Holmes M."/>
            <person name="Miller J."/>
            <person name="Schatz M."/>
            <person name="Pop M."/>
            <person name="Pai G."/>
            <person name="Utterback T."/>
            <person name="Rogers Y.-H."/>
            <person name="Kravitz S."/>
            <person name="Fraser C.M."/>
        </authorList>
    </citation>
    <scope>NUCLEOTIDE SEQUENCE</scope>
    <source>
        <strain evidence="13">Liverpool</strain>
    </source>
</reference>
<dbReference type="AlphaFoldDB" id="Q17CL0"/>